<protein>
    <submittedName>
        <fullName evidence="1">Antirestriction protein</fullName>
    </submittedName>
</protein>
<organism evidence="1 2">
    <name type="scientific">Desulfosporosinus metallidurans</name>
    <dbReference type="NCBI Taxonomy" id="1888891"/>
    <lineage>
        <taxon>Bacteria</taxon>
        <taxon>Bacillati</taxon>
        <taxon>Bacillota</taxon>
        <taxon>Clostridia</taxon>
        <taxon>Eubacteriales</taxon>
        <taxon>Desulfitobacteriaceae</taxon>
        <taxon>Desulfosporosinus</taxon>
    </lineage>
</organism>
<accession>A0A1Q8QVP6</accession>
<dbReference type="Proteomes" id="UP000186102">
    <property type="component" value="Unassembled WGS sequence"/>
</dbReference>
<keyword evidence="2" id="KW-1185">Reference proteome</keyword>
<gene>
    <name evidence="1" type="ORF">DSOL_2752</name>
</gene>
<reference evidence="1 2" key="1">
    <citation type="submission" date="2016-09" db="EMBL/GenBank/DDBJ databases">
        <title>Complete genome of Desulfosporosinus sp. OL.</title>
        <authorList>
            <person name="Mardanov A."/>
            <person name="Beletsky A."/>
            <person name="Panova A."/>
            <person name="Karnachuk O."/>
            <person name="Ravin N."/>
        </authorList>
    </citation>
    <scope>NUCLEOTIDE SEQUENCE [LARGE SCALE GENOMIC DNA]</scope>
    <source>
        <strain evidence="1 2">OL</strain>
    </source>
</reference>
<evidence type="ECO:0000313" key="1">
    <source>
        <dbReference type="EMBL" id="OLN31413.1"/>
    </source>
</evidence>
<name>A0A1Q8QVP6_9FIRM</name>
<dbReference type="Gene3D" id="1.10.10.1190">
    <property type="entry name" value="Antirestriction protein ArdA, domain 3"/>
    <property type="match status" value="1"/>
</dbReference>
<comment type="caution">
    <text evidence="1">The sequence shown here is derived from an EMBL/GenBank/DDBJ whole genome shotgun (WGS) entry which is preliminary data.</text>
</comment>
<evidence type="ECO:0000313" key="2">
    <source>
        <dbReference type="Proteomes" id="UP000186102"/>
    </source>
</evidence>
<proteinExistence type="predicted"/>
<dbReference type="InterPro" id="IPR041893">
    <property type="entry name" value="ArdA_dom3"/>
</dbReference>
<dbReference type="OrthoDB" id="944647at2"/>
<dbReference type="Pfam" id="PF07275">
    <property type="entry name" value="ArdA"/>
    <property type="match status" value="1"/>
</dbReference>
<dbReference type="InterPro" id="IPR009899">
    <property type="entry name" value="ArdA"/>
</dbReference>
<dbReference type="STRING" id="1888891.DSOL_2752"/>
<dbReference type="AlphaFoldDB" id="A0A1Q8QVP6"/>
<dbReference type="EMBL" id="MLBF01000019">
    <property type="protein sequence ID" value="OLN31413.1"/>
    <property type="molecule type" value="Genomic_DNA"/>
</dbReference>
<dbReference type="RefSeq" id="WP_075365315.1">
    <property type="nucleotide sequence ID" value="NZ_MLBF01000019.1"/>
</dbReference>
<sequence>MLKLIISNTQKDEHGQQLAVHVELPAAEETLQKAAGEIGLSDFDNSGYEIIGHSFGKYEDLQNHIPGGANINELNLLAHKFKGFTEEQAEDFMSLLTDCGDITVKDLINKAYYLEDDSYEIWHGVTDLDELGHRFVEEKAPDLPEEIFENIDYEDVGYDVQSNDHGEFTNAGYIRNSNEVVDEVYDGTNLIDLIAKEREKQKSLKSKDGSLSKEDVMIKATIDGLTATAVEKACVLGVEATEDIGELRKTVAELIRFWSLDERWLEQFDMEVQTVMEGTVQQSGMQIN</sequence>